<dbReference type="AlphaFoldDB" id="A0AA38GZJ7"/>
<feature type="non-terminal residue" evidence="1">
    <location>
        <position position="198"/>
    </location>
</feature>
<protein>
    <submittedName>
        <fullName evidence="1">Uncharacterized protein</fullName>
    </submittedName>
</protein>
<organism evidence="1 2">
    <name type="scientific">Taxus chinensis</name>
    <name type="common">Chinese yew</name>
    <name type="synonym">Taxus wallichiana var. chinensis</name>
    <dbReference type="NCBI Taxonomy" id="29808"/>
    <lineage>
        <taxon>Eukaryota</taxon>
        <taxon>Viridiplantae</taxon>
        <taxon>Streptophyta</taxon>
        <taxon>Embryophyta</taxon>
        <taxon>Tracheophyta</taxon>
        <taxon>Spermatophyta</taxon>
        <taxon>Pinopsida</taxon>
        <taxon>Pinidae</taxon>
        <taxon>Conifers II</taxon>
        <taxon>Cupressales</taxon>
        <taxon>Taxaceae</taxon>
        <taxon>Taxus</taxon>
    </lineage>
</organism>
<name>A0AA38GZJ7_TAXCH</name>
<comment type="caution">
    <text evidence="1">The sequence shown here is derived from an EMBL/GenBank/DDBJ whole genome shotgun (WGS) entry which is preliminary data.</text>
</comment>
<keyword evidence="2" id="KW-1185">Reference proteome</keyword>
<sequence length="198" mass="21740">VMSSSVKRTILYSKQLKYIYRNSPTKHSIKILNDFNREVHKWVQATNKIQPNLATDCKPFNLMAGYSSLVVKRMDRELKLSRTTNETNLGYVVHKGSASNDGTLNLRLMFPTIPYLLGSSLSSLFHLMMTNNKEESFYNIPVVAVENDVIALAKTIVNVVVGYADGGESSTIMETPVAIVVVGIKADVGVGPSIASGN</sequence>
<dbReference type="Proteomes" id="UP000824469">
    <property type="component" value="Unassembled WGS sequence"/>
</dbReference>
<proteinExistence type="predicted"/>
<accession>A0AA38GZJ7</accession>
<reference evidence="1 2" key="1">
    <citation type="journal article" date="2021" name="Nat. Plants">
        <title>The Taxus genome provides insights into paclitaxel biosynthesis.</title>
        <authorList>
            <person name="Xiong X."/>
            <person name="Gou J."/>
            <person name="Liao Q."/>
            <person name="Li Y."/>
            <person name="Zhou Q."/>
            <person name="Bi G."/>
            <person name="Li C."/>
            <person name="Du R."/>
            <person name="Wang X."/>
            <person name="Sun T."/>
            <person name="Guo L."/>
            <person name="Liang H."/>
            <person name="Lu P."/>
            <person name="Wu Y."/>
            <person name="Zhang Z."/>
            <person name="Ro D.K."/>
            <person name="Shang Y."/>
            <person name="Huang S."/>
            <person name="Yan J."/>
        </authorList>
    </citation>
    <scope>NUCLEOTIDE SEQUENCE [LARGE SCALE GENOMIC DNA]</scope>
    <source>
        <strain evidence="1">Ta-2019</strain>
    </source>
</reference>
<gene>
    <name evidence="1" type="ORF">KI387_001523</name>
</gene>
<dbReference type="EMBL" id="JAHRHJ020000001">
    <property type="protein sequence ID" value="KAH9329415.1"/>
    <property type="molecule type" value="Genomic_DNA"/>
</dbReference>
<evidence type="ECO:0000313" key="2">
    <source>
        <dbReference type="Proteomes" id="UP000824469"/>
    </source>
</evidence>
<evidence type="ECO:0000313" key="1">
    <source>
        <dbReference type="EMBL" id="KAH9329415.1"/>
    </source>
</evidence>